<reference evidence="1 2" key="1">
    <citation type="submission" date="2024-02" db="EMBL/GenBank/DDBJ databases">
        <title>de novo genome assembly of Solanum bulbocastanum strain 11H21.</title>
        <authorList>
            <person name="Hosaka A.J."/>
        </authorList>
    </citation>
    <scope>NUCLEOTIDE SEQUENCE [LARGE SCALE GENOMIC DNA]</scope>
    <source>
        <tissue evidence="1">Young leaves</tissue>
    </source>
</reference>
<name>A0AAN8U873_SOLBU</name>
<dbReference type="AlphaFoldDB" id="A0AAN8U873"/>
<evidence type="ECO:0000313" key="2">
    <source>
        <dbReference type="Proteomes" id="UP001371456"/>
    </source>
</evidence>
<gene>
    <name evidence="1" type="ORF">RDI58_001537</name>
</gene>
<keyword evidence="2" id="KW-1185">Reference proteome</keyword>
<accession>A0AAN8U873</accession>
<proteinExistence type="predicted"/>
<sequence length="133" mass="14676">MMGFSKESEVLAAGQDLSGEARVIHYGILSRTLEVYEAFLIEVSCGSLTSLEDLSFALDDFVITAKDSYGSYTNGFSKESNVLAAVQELSGEAEVGKGKGQIATRIERYMRDYGISTKKWQWKISRNDGDIVE</sequence>
<organism evidence="1 2">
    <name type="scientific">Solanum bulbocastanum</name>
    <name type="common">Wild potato</name>
    <dbReference type="NCBI Taxonomy" id="147425"/>
    <lineage>
        <taxon>Eukaryota</taxon>
        <taxon>Viridiplantae</taxon>
        <taxon>Streptophyta</taxon>
        <taxon>Embryophyta</taxon>
        <taxon>Tracheophyta</taxon>
        <taxon>Spermatophyta</taxon>
        <taxon>Magnoliopsida</taxon>
        <taxon>eudicotyledons</taxon>
        <taxon>Gunneridae</taxon>
        <taxon>Pentapetalae</taxon>
        <taxon>asterids</taxon>
        <taxon>lamiids</taxon>
        <taxon>Solanales</taxon>
        <taxon>Solanaceae</taxon>
        <taxon>Solanoideae</taxon>
        <taxon>Solaneae</taxon>
        <taxon>Solanum</taxon>
    </lineage>
</organism>
<dbReference type="Proteomes" id="UP001371456">
    <property type="component" value="Unassembled WGS sequence"/>
</dbReference>
<protein>
    <submittedName>
        <fullName evidence="1">Uncharacterized protein</fullName>
    </submittedName>
</protein>
<evidence type="ECO:0000313" key="1">
    <source>
        <dbReference type="EMBL" id="KAK6803753.1"/>
    </source>
</evidence>
<comment type="caution">
    <text evidence="1">The sequence shown here is derived from an EMBL/GenBank/DDBJ whole genome shotgun (WGS) entry which is preliminary data.</text>
</comment>
<dbReference type="EMBL" id="JBANQN010000001">
    <property type="protein sequence ID" value="KAK6803753.1"/>
    <property type="molecule type" value="Genomic_DNA"/>
</dbReference>